<reference evidence="3" key="1">
    <citation type="submission" date="2022-11" db="UniProtKB">
        <authorList>
            <consortium name="WormBaseParasite"/>
        </authorList>
    </citation>
    <scope>IDENTIFICATION</scope>
</reference>
<name>A0A914XHM4_9BILA</name>
<dbReference type="WBParaSite" id="PSAMB.scaffold81size84123.g1712.t1">
    <property type="protein sequence ID" value="PSAMB.scaffold81size84123.g1712.t1"/>
    <property type="gene ID" value="PSAMB.scaffold81size84123.g1712"/>
</dbReference>
<organism evidence="2 3">
    <name type="scientific">Plectus sambesii</name>
    <dbReference type="NCBI Taxonomy" id="2011161"/>
    <lineage>
        <taxon>Eukaryota</taxon>
        <taxon>Metazoa</taxon>
        <taxon>Ecdysozoa</taxon>
        <taxon>Nematoda</taxon>
        <taxon>Chromadorea</taxon>
        <taxon>Plectida</taxon>
        <taxon>Plectina</taxon>
        <taxon>Plectoidea</taxon>
        <taxon>Plectidae</taxon>
        <taxon>Plectus</taxon>
    </lineage>
</organism>
<protein>
    <submittedName>
        <fullName evidence="3">Uncharacterized protein</fullName>
    </submittedName>
</protein>
<evidence type="ECO:0000313" key="2">
    <source>
        <dbReference type="Proteomes" id="UP000887566"/>
    </source>
</evidence>
<sequence>MVAGGLLTYGGAETPDAPPPRHFCVVDVNRTSSFGTKSRHDVALPSGANWLSTAAGDSPAVPTSDSSRYTIAARPDPTMAAPGQSIVFAEPIYLAPAGKRCEARVFARCARDGPVAAREWADPRSPPKGRDSGAHLLTPRC</sequence>
<keyword evidence="2" id="KW-1185">Reference proteome</keyword>
<accession>A0A914XHM4</accession>
<dbReference type="Proteomes" id="UP000887566">
    <property type="component" value="Unplaced"/>
</dbReference>
<evidence type="ECO:0000256" key="1">
    <source>
        <dbReference type="SAM" id="MobiDB-lite"/>
    </source>
</evidence>
<proteinExistence type="predicted"/>
<feature type="region of interest" description="Disordered" evidence="1">
    <location>
        <begin position="115"/>
        <end position="141"/>
    </location>
</feature>
<feature type="region of interest" description="Disordered" evidence="1">
    <location>
        <begin position="52"/>
        <end position="76"/>
    </location>
</feature>
<evidence type="ECO:0000313" key="3">
    <source>
        <dbReference type="WBParaSite" id="PSAMB.scaffold81size84123.g1712.t1"/>
    </source>
</evidence>
<dbReference type="AlphaFoldDB" id="A0A914XHM4"/>